<dbReference type="InterPro" id="IPR010432">
    <property type="entry name" value="RDD"/>
</dbReference>
<protein>
    <recommendedName>
        <fullName evidence="7">RDD domain-containing protein</fullName>
    </recommendedName>
</protein>
<evidence type="ECO:0000256" key="3">
    <source>
        <dbReference type="ARBA" id="ARBA00022989"/>
    </source>
</evidence>
<feature type="transmembrane region" description="Helical" evidence="6">
    <location>
        <begin position="25"/>
        <end position="44"/>
    </location>
</feature>
<evidence type="ECO:0000256" key="5">
    <source>
        <dbReference type="SAM" id="MobiDB-lite"/>
    </source>
</evidence>
<keyword evidence="4 6" id="KW-0472">Membrane</keyword>
<gene>
    <name evidence="8" type="ORF">GCM10022419_126990</name>
</gene>
<comment type="subcellular location">
    <subcellularLocation>
        <location evidence="1">Membrane</location>
        <topology evidence="1">Multi-pass membrane protein</topology>
    </subcellularLocation>
</comment>
<evidence type="ECO:0000256" key="1">
    <source>
        <dbReference type="ARBA" id="ARBA00004141"/>
    </source>
</evidence>
<organism evidence="8 9">
    <name type="scientific">Nonomuraea rosea</name>
    <dbReference type="NCBI Taxonomy" id="638574"/>
    <lineage>
        <taxon>Bacteria</taxon>
        <taxon>Bacillati</taxon>
        <taxon>Actinomycetota</taxon>
        <taxon>Actinomycetes</taxon>
        <taxon>Streptosporangiales</taxon>
        <taxon>Streptosporangiaceae</taxon>
        <taxon>Nonomuraea</taxon>
    </lineage>
</organism>
<evidence type="ECO:0000313" key="9">
    <source>
        <dbReference type="Proteomes" id="UP001500630"/>
    </source>
</evidence>
<evidence type="ECO:0000259" key="7">
    <source>
        <dbReference type="Pfam" id="PF06271"/>
    </source>
</evidence>
<dbReference type="RefSeq" id="WP_345578738.1">
    <property type="nucleotide sequence ID" value="NZ_BAABDQ010000061.1"/>
</dbReference>
<feature type="transmembrane region" description="Helical" evidence="6">
    <location>
        <begin position="219"/>
        <end position="243"/>
    </location>
</feature>
<feature type="compositionally biased region" description="Basic and acidic residues" evidence="5">
    <location>
        <begin position="263"/>
        <end position="282"/>
    </location>
</feature>
<dbReference type="Pfam" id="PF06271">
    <property type="entry name" value="RDD"/>
    <property type="match status" value="1"/>
</dbReference>
<evidence type="ECO:0000313" key="8">
    <source>
        <dbReference type="EMBL" id="GAA3619971.1"/>
    </source>
</evidence>
<feature type="transmembrane region" description="Helical" evidence="6">
    <location>
        <begin position="93"/>
        <end position="119"/>
    </location>
</feature>
<feature type="transmembrane region" description="Helical" evidence="6">
    <location>
        <begin position="56"/>
        <end position="73"/>
    </location>
</feature>
<comment type="caution">
    <text evidence="8">The sequence shown here is derived from an EMBL/GenBank/DDBJ whole genome shotgun (WGS) entry which is preliminary data.</text>
</comment>
<evidence type="ECO:0000256" key="4">
    <source>
        <dbReference type="ARBA" id="ARBA00023136"/>
    </source>
</evidence>
<keyword evidence="2 6" id="KW-0812">Transmembrane</keyword>
<dbReference type="EMBL" id="BAABDQ010000061">
    <property type="protein sequence ID" value="GAA3619971.1"/>
    <property type="molecule type" value="Genomic_DNA"/>
</dbReference>
<feature type="compositionally biased region" description="Pro residues" evidence="5">
    <location>
        <begin position="290"/>
        <end position="300"/>
    </location>
</feature>
<dbReference type="Proteomes" id="UP001500630">
    <property type="component" value="Unassembled WGS sequence"/>
</dbReference>
<keyword evidence="3 6" id="KW-1133">Transmembrane helix</keyword>
<feature type="region of interest" description="Disordered" evidence="5">
    <location>
        <begin position="249"/>
        <end position="300"/>
    </location>
</feature>
<name>A0ABP6ZXC1_9ACTN</name>
<evidence type="ECO:0000256" key="2">
    <source>
        <dbReference type="ARBA" id="ARBA00022692"/>
    </source>
</evidence>
<reference evidence="9" key="1">
    <citation type="journal article" date="2019" name="Int. J. Syst. Evol. Microbiol.">
        <title>The Global Catalogue of Microorganisms (GCM) 10K type strain sequencing project: providing services to taxonomists for standard genome sequencing and annotation.</title>
        <authorList>
            <consortium name="The Broad Institute Genomics Platform"/>
            <consortium name="The Broad Institute Genome Sequencing Center for Infectious Disease"/>
            <person name="Wu L."/>
            <person name="Ma J."/>
        </authorList>
    </citation>
    <scope>NUCLEOTIDE SEQUENCE [LARGE SCALE GENOMIC DNA]</scope>
    <source>
        <strain evidence="9">JCM 17326</strain>
    </source>
</reference>
<evidence type="ECO:0000256" key="6">
    <source>
        <dbReference type="SAM" id="Phobius"/>
    </source>
</evidence>
<feature type="transmembrane region" description="Helical" evidence="6">
    <location>
        <begin position="131"/>
        <end position="152"/>
    </location>
</feature>
<feature type="transmembrane region" description="Helical" evidence="6">
    <location>
        <begin position="172"/>
        <end position="192"/>
    </location>
</feature>
<accession>A0ABP6ZXC1</accession>
<feature type="domain" description="RDD" evidence="7">
    <location>
        <begin position="131"/>
        <end position="247"/>
    </location>
</feature>
<sequence>MGLLGGPGFELTELASPPLGDAYDLAGLAVQWGVPAILVLAGLLTSAATTGNGAVIGRRVAGLLTLLAVATPLSPSYTSDDGCSMIPALSGDWFAIVLSSYGPYESALLLSALLVLLATRTAGDPGPGGFAVRRAAAFAIDYLLFASFLAAFEPRPSRLDVGLLDWLSFDEPAPLLAVGVMFLYVLSGRTFGKQIMRIRVVSEGTGHWPGWRRSAVRALVFPVLVCVPEFGLVVLLVDGLWAVPDPAGRGRRAARLGTPSGGRGRDRRQDGRAEPGGVRRAEPTGSGPHGPGPPVGPSPL</sequence>
<proteinExistence type="predicted"/>
<keyword evidence="9" id="KW-1185">Reference proteome</keyword>